<dbReference type="RefSeq" id="WP_085805321.1">
    <property type="nucleotide sequence ID" value="NZ_FWFX01000004.1"/>
</dbReference>
<proteinExistence type="inferred from homology"/>
<dbReference type="InterPro" id="IPR032503">
    <property type="entry name" value="FAO_M"/>
</dbReference>
<gene>
    <name evidence="7" type="primary">mlr_7</name>
    <name evidence="7" type="ORF">ROA7450_01792</name>
</gene>
<dbReference type="PROSITE" id="PS51257">
    <property type="entry name" value="PROKAR_LIPOPROTEIN"/>
    <property type="match status" value="1"/>
</dbReference>
<dbReference type="SUPFAM" id="SSF103025">
    <property type="entry name" value="Folate-binding domain"/>
    <property type="match status" value="1"/>
</dbReference>
<feature type="domain" description="FAD dependent oxidoreductase central" evidence="6">
    <location>
        <begin position="368"/>
        <end position="421"/>
    </location>
</feature>
<organism evidence="7 8">
    <name type="scientific">Roseovarius albus</name>
    <dbReference type="NCBI Taxonomy" id="1247867"/>
    <lineage>
        <taxon>Bacteria</taxon>
        <taxon>Pseudomonadati</taxon>
        <taxon>Pseudomonadota</taxon>
        <taxon>Alphaproteobacteria</taxon>
        <taxon>Rhodobacterales</taxon>
        <taxon>Roseobacteraceae</taxon>
        <taxon>Roseovarius</taxon>
    </lineage>
</organism>
<feature type="domain" description="GCVT N-terminal" evidence="4">
    <location>
        <begin position="425"/>
        <end position="704"/>
    </location>
</feature>
<dbReference type="PANTHER" id="PTHR43757">
    <property type="entry name" value="AMINOMETHYLTRANSFERASE"/>
    <property type="match status" value="1"/>
</dbReference>
<dbReference type="Pfam" id="PF01571">
    <property type="entry name" value="GCV_T"/>
    <property type="match status" value="1"/>
</dbReference>
<feature type="domain" description="FAD dependent oxidoreductase" evidence="3">
    <location>
        <begin position="7"/>
        <end position="364"/>
    </location>
</feature>
<dbReference type="SUPFAM" id="SSF101790">
    <property type="entry name" value="Aminomethyltransferase beta-barrel domain"/>
    <property type="match status" value="1"/>
</dbReference>
<evidence type="ECO:0000256" key="1">
    <source>
        <dbReference type="ARBA" id="ARBA00008609"/>
    </source>
</evidence>
<name>A0A1X6Z190_9RHOB</name>
<evidence type="ECO:0000259" key="4">
    <source>
        <dbReference type="Pfam" id="PF01571"/>
    </source>
</evidence>
<dbReference type="SUPFAM" id="SSF54373">
    <property type="entry name" value="FAD-linked reductases, C-terminal domain"/>
    <property type="match status" value="1"/>
</dbReference>
<evidence type="ECO:0000259" key="5">
    <source>
        <dbReference type="Pfam" id="PF08669"/>
    </source>
</evidence>
<evidence type="ECO:0000313" key="7">
    <source>
        <dbReference type="EMBL" id="SLN37452.1"/>
    </source>
</evidence>
<dbReference type="InterPro" id="IPR006222">
    <property type="entry name" value="GCVT_N"/>
</dbReference>
<dbReference type="Pfam" id="PF08669">
    <property type="entry name" value="GCV_T_C"/>
    <property type="match status" value="1"/>
</dbReference>
<dbReference type="Gene3D" id="3.30.9.10">
    <property type="entry name" value="D-Amino Acid Oxidase, subunit A, domain 2"/>
    <property type="match status" value="1"/>
</dbReference>
<dbReference type="InterPro" id="IPR013977">
    <property type="entry name" value="GcvT_C"/>
</dbReference>
<dbReference type="OrthoDB" id="7156675at2"/>
<keyword evidence="2 7" id="KW-0560">Oxidoreductase</keyword>
<comment type="similarity">
    <text evidence="1">Belongs to the GcvT family.</text>
</comment>
<dbReference type="GO" id="GO:0102317">
    <property type="term" value="F:4-methylaminobutyrate oxidase (demethylating) activity"/>
    <property type="evidence" value="ECO:0007669"/>
    <property type="project" value="UniProtKB-EC"/>
</dbReference>
<feature type="domain" description="Aminomethyltransferase C-terminal" evidence="5">
    <location>
        <begin position="723"/>
        <end position="802"/>
    </location>
</feature>
<dbReference type="Gene3D" id="2.40.30.110">
    <property type="entry name" value="Aminomethyltransferase beta-barrel domains"/>
    <property type="match status" value="1"/>
</dbReference>
<protein>
    <submittedName>
        <fullName evidence="7">4-methylaminobutanoate oxidase (Formaldehyde-forming)</fullName>
        <ecNumber evidence="7">1.5.3.19</ecNumber>
    </submittedName>
</protein>
<dbReference type="InterPro" id="IPR006076">
    <property type="entry name" value="FAD-dep_OxRdtase"/>
</dbReference>
<evidence type="ECO:0000256" key="2">
    <source>
        <dbReference type="ARBA" id="ARBA00023002"/>
    </source>
</evidence>
<evidence type="ECO:0000313" key="8">
    <source>
        <dbReference type="Proteomes" id="UP000193061"/>
    </source>
</evidence>
<dbReference type="Gene3D" id="3.30.70.1400">
    <property type="entry name" value="Aminomethyltransferase beta-barrel domains"/>
    <property type="match status" value="1"/>
</dbReference>
<dbReference type="Proteomes" id="UP000193061">
    <property type="component" value="Unassembled WGS sequence"/>
</dbReference>
<dbReference type="SUPFAM" id="SSF51905">
    <property type="entry name" value="FAD/NAD(P)-binding domain"/>
    <property type="match status" value="1"/>
</dbReference>
<sequence>MKSQTRCVVIGGGIAGCSTLYHLTQEGWTDVVLVERNELTSGTTWHSAAQVTNFGMNQTMVGLKTHSINLYKELAEDPEYPINYHHADGGIRLANTEAQMEGYRHFSSMARGMDVEFEVIDAEECARRHPLISTENLVGGLWDPLDGDIDPAQLCQALARRARKAGAEVYRNTPVTGLTQLKDDSWTVHTEHGDIDCEVVVNACGYRVNEVGAMMGVHHPVMSMEHQYFLTEEIPAIKEAGHRMPLLRCPISDYYSRQEKNGLLVGFYEQDCKTWGMDGIDPNFVNALCPDDLDRITDVLEGAFERMPALMEVGIHTVVNGPITYTIDGAPLVGPIPGKRNAFCIIGLRAGLGEGGGHGWLLAQQIVHGEACYDTWCLDPRRFTGHTNVELTALKAIEDYQNEFRFHFPNEHRPAGRYAKTTPLTPVLEANNAEFTVVNGWERAEYFKPSPDFHVTHSFKFDEAHDIVGEEVKAVQNAVGMAEVNGFNRFEITGADRHSFLDRMICGTVTKRDGRVGLGYLLNHHGMVKSEATVANIPASDRGPARVWYGSAAASEFHDMDWLHKHLRDDEDVQIKSLTNDQTILVLAGPNSRAVLSEVSRADWSKEAFPWLSVRECFIGIAPATVMAVSFSGELAYEIHIPNANLYSAYRSLREAGKAHGMKLFGARAVESMRMEKGFLHWKADLITEFDPFETGLDRFVKLDNEFIGKEALLKRQESGPNRKLVTLKVDCNYAAAHGGASVMIGDKVIGTVTSGDWGYRTDLNLAYAFVDPEHCAEGSSAEIDILGNMIPCTVIPSAPYDPDMTLPRG</sequence>
<dbReference type="PANTHER" id="PTHR43757:SF2">
    <property type="entry name" value="AMINOMETHYLTRANSFERASE, MITOCHONDRIAL"/>
    <property type="match status" value="1"/>
</dbReference>
<evidence type="ECO:0000259" key="3">
    <source>
        <dbReference type="Pfam" id="PF01266"/>
    </source>
</evidence>
<reference evidence="7 8" key="1">
    <citation type="submission" date="2017-03" db="EMBL/GenBank/DDBJ databases">
        <authorList>
            <person name="Afonso C.L."/>
            <person name="Miller P.J."/>
            <person name="Scott M.A."/>
            <person name="Spackman E."/>
            <person name="Goraichik I."/>
            <person name="Dimitrov K.M."/>
            <person name="Suarez D.L."/>
            <person name="Swayne D.E."/>
        </authorList>
    </citation>
    <scope>NUCLEOTIDE SEQUENCE [LARGE SCALE GENOMIC DNA]</scope>
    <source>
        <strain evidence="7 8">CECT 7450</strain>
    </source>
</reference>
<evidence type="ECO:0000259" key="6">
    <source>
        <dbReference type="Pfam" id="PF16350"/>
    </source>
</evidence>
<dbReference type="InterPro" id="IPR036188">
    <property type="entry name" value="FAD/NAD-bd_sf"/>
</dbReference>
<keyword evidence="8" id="KW-1185">Reference proteome</keyword>
<dbReference type="InterPro" id="IPR029043">
    <property type="entry name" value="GcvT/YgfZ_C"/>
</dbReference>
<dbReference type="AlphaFoldDB" id="A0A1X6Z190"/>
<dbReference type="Gene3D" id="3.50.50.60">
    <property type="entry name" value="FAD/NAD(P)-binding domain"/>
    <property type="match status" value="1"/>
</dbReference>
<dbReference type="InterPro" id="IPR028896">
    <property type="entry name" value="GcvT/YgfZ/DmdA"/>
</dbReference>
<dbReference type="EMBL" id="FWFX01000004">
    <property type="protein sequence ID" value="SLN37452.1"/>
    <property type="molecule type" value="Genomic_DNA"/>
</dbReference>
<accession>A0A1X6Z190</accession>
<dbReference type="Pfam" id="PF16350">
    <property type="entry name" value="FAO_M"/>
    <property type="match status" value="1"/>
</dbReference>
<dbReference type="EC" id="1.5.3.19" evidence="7"/>
<dbReference type="Pfam" id="PF01266">
    <property type="entry name" value="DAO"/>
    <property type="match status" value="1"/>
</dbReference>
<dbReference type="Gene3D" id="3.30.1360.120">
    <property type="entry name" value="Probable tRNA modification gtpase trme, domain 1"/>
    <property type="match status" value="1"/>
</dbReference>
<dbReference type="InterPro" id="IPR027266">
    <property type="entry name" value="TrmE/GcvT-like"/>
</dbReference>